<dbReference type="GO" id="GO:0033355">
    <property type="term" value="P:ascorbate glutathione cycle"/>
    <property type="evidence" value="ECO:0007669"/>
    <property type="project" value="InterPro"/>
</dbReference>
<evidence type="ECO:0000313" key="9">
    <source>
        <dbReference type="Proteomes" id="UP000607653"/>
    </source>
</evidence>
<dbReference type="Pfam" id="PF13409">
    <property type="entry name" value="GST_N_2"/>
    <property type="match status" value="1"/>
</dbReference>
<evidence type="ECO:0000256" key="2">
    <source>
        <dbReference type="ARBA" id="ARBA00022679"/>
    </source>
</evidence>
<gene>
    <name evidence="8" type="ORF">HUJ06_010966</name>
</gene>
<dbReference type="GO" id="GO:0004364">
    <property type="term" value="F:glutathione transferase activity"/>
    <property type="evidence" value="ECO:0007669"/>
    <property type="project" value="UniProtKB-EC"/>
</dbReference>
<dbReference type="EMBL" id="DUZY01000003">
    <property type="protein sequence ID" value="DAD32115.1"/>
    <property type="molecule type" value="Genomic_DNA"/>
</dbReference>
<dbReference type="CDD" id="cd00570">
    <property type="entry name" value="GST_N_family"/>
    <property type="match status" value="1"/>
</dbReference>
<keyword evidence="5" id="KW-0472">Membrane</keyword>
<feature type="domain" description="GST N-terminal" evidence="7">
    <location>
        <begin position="15"/>
        <end position="93"/>
    </location>
</feature>
<dbReference type="InterPro" id="IPR044627">
    <property type="entry name" value="DHAR1/2/3/4"/>
</dbReference>
<reference evidence="8 9" key="1">
    <citation type="journal article" date="2020" name="Mol. Biol. Evol.">
        <title>Distinct Expression and Methylation Patterns for Genes with Different Fates following a Single Whole-Genome Duplication in Flowering Plants.</title>
        <authorList>
            <person name="Shi T."/>
            <person name="Rahmani R.S."/>
            <person name="Gugger P.F."/>
            <person name="Wang M."/>
            <person name="Li H."/>
            <person name="Zhang Y."/>
            <person name="Li Z."/>
            <person name="Wang Q."/>
            <person name="Van de Peer Y."/>
            <person name="Marchal K."/>
            <person name="Chen J."/>
        </authorList>
    </citation>
    <scope>NUCLEOTIDE SEQUENCE [LARGE SCALE GENOMIC DNA]</scope>
    <source>
        <tissue evidence="8">Leaf</tissue>
    </source>
</reference>
<feature type="transmembrane region" description="Helical" evidence="5">
    <location>
        <begin position="103"/>
        <end position="120"/>
    </location>
</feature>
<evidence type="ECO:0000259" key="7">
    <source>
        <dbReference type="PROSITE" id="PS50404"/>
    </source>
</evidence>
<evidence type="ECO:0000256" key="3">
    <source>
        <dbReference type="ARBA" id="ARBA00024194"/>
    </source>
</evidence>
<dbReference type="PROSITE" id="PS50404">
    <property type="entry name" value="GST_NTER"/>
    <property type="match status" value="1"/>
</dbReference>
<keyword evidence="5" id="KW-0812">Transmembrane</keyword>
<comment type="catalytic activity">
    <reaction evidence="4">
        <text>RX + glutathione = an S-substituted glutathione + a halide anion + H(+)</text>
        <dbReference type="Rhea" id="RHEA:16437"/>
        <dbReference type="ChEBI" id="CHEBI:15378"/>
        <dbReference type="ChEBI" id="CHEBI:16042"/>
        <dbReference type="ChEBI" id="CHEBI:17792"/>
        <dbReference type="ChEBI" id="CHEBI:57925"/>
        <dbReference type="ChEBI" id="CHEBI:90779"/>
        <dbReference type="EC" id="2.5.1.18"/>
    </reaction>
</comment>
<dbReference type="PANTHER" id="PTHR44420:SF1">
    <property type="entry name" value="GLUTATHIONE S-TRANSFERASE DHAR3, CHLOROPLASTIC"/>
    <property type="match status" value="1"/>
</dbReference>
<dbReference type="GO" id="GO:0045174">
    <property type="term" value="F:glutathione dehydrogenase (ascorbate) activity"/>
    <property type="evidence" value="ECO:0007669"/>
    <property type="project" value="InterPro"/>
</dbReference>
<evidence type="ECO:0000256" key="5">
    <source>
        <dbReference type="SAM" id="Phobius"/>
    </source>
</evidence>
<comment type="similarity">
    <text evidence="3">Belongs to the GST superfamily. DHAR family.</text>
</comment>
<dbReference type="Gene3D" id="3.40.30.10">
    <property type="entry name" value="Glutaredoxin"/>
    <property type="match status" value="1"/>
</dbReference>
<keyword evidence="5" id="KW-1133">Transmembrane helix</keyword>
<evidence type="ECO:0000256" key="4">
    <source>
        <dbReference type="ARBA" id="ARBA00047960"/>
    </source>
</evidence>
<evidence type="ECO:0000313" key="8">
    <source>
        <dbReference type="EMBL" id="DAD32115.1"/>
    </source>
</evidence>
<dbReference type="AlphaFoldDB" id="A0A822YM79"/>
<keyword evidence="2" id="KW-0808">Transferase</keyword>
<comment type="caution">
    <text evidence="8">The sequence shown here is derived from an EMBL/GenBank/DDBJ whole genome shotgun (WGS) entry which is preliminary data.</text>
</comment>
<evidence type="ECO:0000256" key="6">
    <source>
        <dbReference type="SAM" id="SignalP"/>
    </source>
</evidence>
<dbReference type="PANTHER" id="PTHR44420">
    <property type="entry name" value="GLUTATHIONE S-TRANSFERASE DHAR2-RELATED"/>
    <property type="match status" value="1"/>
</dbReference>
<feature type="chain" id="PRO_5032677287" description="glutathione transferase" evidence="6">
    <location>
        <begin position="17"/>
        <end position="162"/>
    </location>
</feature>
<organism evidence="8 9">
    <name type="scientific">Nelumbo nucifera</name>
    <name type="common">Sacred lotus</name>
    <dbReference type="NCBI Taxonomy" id="4432"/>
    <lineage>
        <taxon>Eukaryota</taxon>
        <taxon>Viridiplantae</taxon>
        <taxon>Streptophyta</taxon>
        <taxon>Embryophyta</taxon>
        <taxon>Tracheophyta</taxon>
        <taxon>Spermatophyta</taxon>
        <taxon>Magnoliopsida</taxon>
        <taxon>Proteales</taxon>
        <taxon>Nelumbonaceae</taxon>
        <taxon>Nelumbo</taxon>
    </lineage>
</organism>
<evidence type="ECO:0000256" key="1">
    <source>
        <dbReference type="ARBA" id="ARBA00012452"/>
    </source>
</evidence>
<protein>
    <recommendedName>
        <fullName evidence="1">glutathione transferase</fullName>
        <ecNumber evidence="1">2.5.1.18</ecNumber>
    </recommendedName>
</protein>
<sequence length="162" mass="18752">MLFFSLMVSFPFSMSAILTPFYLAGPFSQRVLLTLEEKHLLYDMKLVDLANKPEWFLEVSPEGKVPIIKLDQKWVTDSDVITQSLEEKFPEPPLGSPPEKSSVYVYLLLVIYMVIYDIVFPRENSKEWDYPICCPFHNYKLSRAAVLLVCQVPNCYFVSIVL</sequence>
<proteinExistence type="inferred from homology"/>
<feature type="signal peptide" evidence="6">
    <location>
        <begin position="1"/>
        <end position="16"/>
    </location>
</feature>
<accession>A0A822YM79</accession>
<name>A0A822YM79_NELNU</name>
<dbReference type="EC" id="2.5.1.18" evidence="1"/>
<dbReference type="InterPro" id="IPR004045">
    <property type="entry name" value="Glutathione_S-Trfase_N"/>
</dbReference>
<keyword evidence="6" id="KW-0732">Signal</keyword>
<dbReference type="Proteomes" id="UP000607653">
    <property type="component" value="Unassembled WGS sequence"/>
</dbReference>
<dbReference type="SUPFAM" id="SSF52833">
    <property type="entry name" value="Thioredoxin-like"/>
    <property type="match status" value="1"/>
</dbReference>
<dbReference type="InterPro" id="IPR036249">
    <property type="entry name" value="Thioredoxin-like_sf"/>
</dbReference>
<keyword evidence="9" id="KW-1185">Reference proteome</keyword>